<keyword evidence="6 10" id="KW-0862">Zinc</keyword>
<dbReference type="Pfam" id="PF02150">
    <property type="entry name" value="Zn_ribbon_RPB9"/>
    <property type="match status" value="1"/>
</dbReference>
<evidence type="ECO:0000256" key="4">
    <source>
        <dbReference type="ARBA" id="ARBA00022723"/>
    </source>
</evidence>
<evidence type="ECO:0000256" key="10">
    <source>
        <dbReference type="PIRSR" id="PIRSR005586-1"/>
    </source>
</evidence>
<proteinExistence type="inferred from homology"/>
<feature type="binding site" evidence="10">
    <location>
        <position position="107"/>
    </location>
    <ligand>
        <name>Zn(2+)</name>
        <dbReference type="ChEBI" id="CHEBI:29105"/>
        <label>2</label>
    </ligand>
</feature>
<dbReference type="GO" id="GO:0008270">
    <property type="term" value="F:zinc ion binding"/>
    <property type="evidence" value="ECO:0007669"/>
    <property type="project" value="UniProtKB-KW"/>
</dbReference>
<evidence type="ECO:0000256" key="3">
    <source>
        <dbReference type="ARBA" id="ARBA00022478"/>
    </source>
</evidence>
<evidence type="ECO:0000256" key="2">
    <source>
        <dbReference type="ARBA" id="ARBA00011730"/>
    </source>
</evidence>
<evidence type="ECO:0000313" key="15">
    <source>
        <dbReference type="Proteomes" id="UP000246740"/>
    </source>
</evidence>
<dbReference type="GO" id="GO:0006367">
    <property type="term" value="P:transcription initiation at RNA polymerase II promoter"/>
    <property type="evidence" value="ECO:0007669"/>
    <property type="project" value="TreeGrafter"/>
</dbReference>
<dbReference type="EMBL" id="KZ819195">
    <property type="protein sequence ID" value="PWY99368.1"/>
    <property type="molecule type" value="Genomic_DNA"/>
</dbReference>
<dbReference type="AlphaFoldDB" id="A0A317XPS4"/>
<dbReference type="PROSITE" id="PS51133">
    <property type="entry name" value="ZF_TFIIS_2"/>
    <property type="match status" value="1"/>
</dbReference>
<dbReference type="GO" id="GO:0005730">
    <property type="term" value="C:nucleolus"/>
    <property type="evidence" value="ECO:0007669"/>
    <property type="project" value="UniProtKB-SubCell"/>
</dbReference>
<keyword evidence="8 9" id="KW-0539">Nucleus</keyword>
<feature type="zinc finger region" description="C4-type" evidence="11">
    <location>
        <begin position="7"/>
        <end position="32"/>
    </location>
</feature>
<comment type="similarity">
    <text evidence="9 12">Belongs to the archaeal rpoM/eukaryotic RPA12/RPB9/RPC11 RNA polymerase family.</text>
</comment>
<dbReference type="PROSITE" id="PS01030">
    <property type="entry name" value="RNA_POL_M_15KD"/>
    <property type="match status" value="1"/>
</dbReference>
<evidence type="ECO:0000256" key="8">
    <source>
        <dbReference type="ARBA" id="ARBA00023242"/>
    </source>
</evidence>
<evidence type="ECO:0000259" key="13">
    <source>
        <dbReference type="PROSITE" id="PS51133"/>
    </source>
</evidence>
<keyword evidence="3 9" id="KW-0240">DNA-directed RNA polymerase</keyword>
<organism evidence="14 15">
    <name type="scientific">Testicularia cyperi</name>
    <dbReference type="NCBI Taxonomy" id="1882483"/>
    <lineage>
        <taxon>Eukaryota</taxon>
        <taxon>Fungi</taxon>
        <taxon>Dikarya</taxon>
        <taxon>Basidiomycota</taxon>
        <taxon>Ustilaginomycotina</taxon>
        <taxon>Ustilaginomycetes</taxon>
        <taxon>Ustilaginales</taxon>
        <taxon>Anthracoideaceae</taxon>
        <taxon>Testicularia</taxon>
    </lineage>
</organism>
<evidence type="ECO:0000313" key="14">
    <source>
        <dbReference type="EMBL" id="PWY99368.1"/>
    </source>
</evidence>
<feature type="binding site" evidence="10">
    <location>
        <position position="7"/>
    </location>
    <ligand>
        <name>Zn(2+)</name>
        <dbReference type="ChEBI" id="CHEBI:29105"/>
        <label>1</label>
    </ligand>
</feature>
<dbReference type="CDD" id="cd10508">
    <property type="entry name" value="Zn-ribbon_RPB9"/>
    <property type="match status" value="1"/>
</dbReference>
<accession>A0A317XPS4</accession>
<feature type="binding site" evidence="10">
    <location>
        <position position="29"/>
    </location>
    <ligand>
        <name>Zn(2+)</name>
        <dbReference type="ChEBI" id="CHEBI:29105"/>
        <label>1</label>
    </ligand>
</feature>
<keyword evidence="7 9" id="KW-0804">Transcription</keyword>
<dbReference type="GO" id="GO:0003676">
    <property type="term" value="F:nucleic acid binding"/>
    <property type="evidence" value="ECO:0007669"/>
    <property type="project" value="InterPro"/>
</dbReference>
<comment type="function">
    <text evidence="9">DNA-dependent RNA polymerase catalyzes the transcription of DNA into RNA using the four ribonucleoside triphosphates as substrates.</text>
</comment>
<evidence type="ECO:0000256" key="6">
    <source>
        <dbReference type="ARBA" id="ARBA00022833"/>
    </source>
</evidence>
<dbReference type="Proteomes" id="UP000246740">
    <property type="component" value="Unassembled WGS sequence"/>
</dbReference>
<evidence type="ECO:0000256" key="9">
    <source>
        <dbReference type="PIRNR" id="PIRNR005586"/>
    </source>
</evidence>
<keyword evidence="15" id="KW-1185">Reference proteome</keyword>
<dbReference type="SUPFAM" id="SSF57783">
    <property type="entry name" value="Zinc beta-ribbon"/>
    <property type="match status" value="2"/>
</dbReference>
<dbReference type="InterPro" id="IPR001529">
    <property type="entry name" value="Zn_ribbon_RPB9"/>
</dbReference>
<dbReference type="GO" id="GO:0001193">
    <property type="term" value="P:maintenance of transcriptional fidelity during transcription elongation by RNA polymerase II"/>
    <property type="evidence" value="ECO:0007669"/>
    <property type="project" value="TreeGrafter"/>
</dbReference>
<keyword evidence="5 11" id="KW-0863">Zinc-finger</keyword>
<comment type="subcellular location">
    <subcellularLocation>
        <location evidence="1">Nucleus</location>
        <location evidence="1">Nucleolus</location>
    </subcellularLocation>
</comment>
<dbReference type="SMART" id="SM00661">
    <property type="entry name" value="RPOL9"/>
    <property type="match status" value="1"/>
</dbReference>
<comment type="subunit">
    <text evidence="2">Component of the RNA polymerase II (Pol II) complex consisting of 12 subunits.</text>
</comment>
<feature type="binding site" evidence="10">
    <location>
        <position position="79"/>
    </location>
    <ligand>
        <name>Zn(2+)</name>
        <dbReference type="ChEBI" id="CHEBI:29105"/>
        <label>2</label>
    </ligand>
</feature>
<sequence length="133" mass="15488">MSSLHFCAECNNLLYPEVDRTNHVLLYACRNCNYQEEARESLVYRNDLMSVTKEQPGIVDNLMKDPTLRRTNDLTCPSCGNDESVLFQDQSKRIMNRMILFYVCCRCNHLFRDPPQPAPQAGPGQIWNDRKKK</sequence>
<dbReference type="PANTHER" id="PTHR11239:SF1">
    <property type="entry name" value="DNA-DIRECTED RNA POLYMERASE II SUBUNIT RPB9"/>
    <property type="match status" value="1"/>
</dbReference>
<dbReference type="InterPro" id="IPR001222">
    <property type="entry name" value="Znf_TFIIS"/>
</dbReference>
<evidence type="ECO:0000256" key="7">
    <source>
        <dbReference type="ARBA" id="ARBA00023163"/>
    </source>
</evidence>
<feature type="binding site" evidence="10">
    <location>
        <position position="32"/>
    </location>
    <ligand>
        <name>Zn(2+)</name>
        <dbReference type="ChEBI" id="CHEBI:29105"/>
        <label>1</label>
    </ligand>
</feature>
<feature type="binding site" evidence="10">
    <location>
        <position position="76"/>
    </location>
    <ligand>
        <name>Zn(2+)</name>
        <dbReference type="ChEBI" id="CHEBI:29105"/>
        <label>2</label>
    </ligand>
</feature>
<gene>
    <name evidence="14" type="ORF">BCV70DRAFT_200943</name>
</gene>
<dbReference type="SMART" id="SM00440">
    <property type="entry name" value="ZnF_C2C2"/>
    <property type="match status" value="1"/>
</dbReference>
<dbReference type="GO" id="GO:0005665">
    <property type="term" value="C:RNA polymerase II, core complex"/>
    <property type="evidence" value="ECO:0007669"/>
    <property type="project" value="TreeGrafter"/>
</dbReference>
<dbReference type="InParanoid" id="A0A317XPS4"/>
<evidence type="ECO:0000256" key="1">
    <source>
        <dbReference type="ARBA" id="ARBA00004604"/>
    </source>
</evidence>
<dbReference type="GO" id="GO:0006283">
    <property type="term" value="P:transcription-coupled nucleotide-excision repair"/>
    <property type="evidence" value="ECO:0007669"/>
    <property type="project" value="TreeGrafter"/>
</dbReference>
<dbReference type="OrthoDB" id="282270at2759"/>
<protein>
    <recommendedName>
        <fullName evidence="9">DNA-directed RNA polymerase subunit</fullName>
    </recommendedName>
</protein>
<evidence type="ECO:0000256" key="11">
    <source>
        <dbReference type="PIRSR" id="PIRSR005586-2"/>
    </source>
</evidence>
<dbReference type="InterPro" id="IPR034012">
    <property type="entry name" value="Zn_ribbon_RPB9_C"/>
</dbReference>
<keyword evidence="4 10" id="KW-0479">Metal-binding</keyword>
<evidence type="ECO:0000256" key="12">
    <source>
        <dbReference type="RuleBase" id="RU003474"/>
    </source>
</evidence>
<dbReference type="PANTHER" id="PTHR11239">
    <property type="entry name" value="DNA-DIRECTED RNA POLYMERASE"/>
    <property type="match status" value="1"/>
</dbReference>
<dbReference type="STRING" id="1882483.A0A317XPS4"/>
<feature type="domain" description="TFIIS-type" evidence="13">
    <location>
        <begin position="72"/>
        <end position="112"/>
    </location>
</feature>
<reference evidence="14 15" key="1">
    <citation type="journal article" date="2018" name="Mol. Biol. Evol.">
        <title>Broad Genomic Sampling Reveals a Smut Pathogenic Ancestry of the Fungal Clade Ustilaginomycotina.</title>
        <authorList>
            <person name="Kijpornyongpan T."/>
            <person name="Mondo S.J."/>
            <person name="Barry K."/>
            <person name="Sandor L."/>
            <person name="Lee J."/>
            <person name="Lipzen A."/>
            <person name="Pangilinan J."/>
            <person name="LaButti K."/>
            <person name="Hainaut M."/>
            <person name="Henrissat B."/>
            <person name="Grigoriev I.V."/>
            <person name="Spatafora J.W."/>
            <person name="Aime M.C."/>
        </authorList>
    </citation>
    <scope>NUCLEOTIDE SEQUENCE [LARGE SCALE GENOMIC DNA]</scope>
    <source>
        <strain evidence="14 15">MCA 3645</strain>
    </source>
</reference>
<name>A0A317XPS4_9BASI</name>
<dbReference type="InterPro" id="IPR012164">
    <property type="entry name" value="Rpa12/Rpb9/Rpc10/TFS"/>
</dbReference>
<dbReference type="FunFam" id="2.20.25.10:FF:000004">
    <property type="entry name" value="DNA-directed RNA polymerase subunit"/>
    <property type="match status" value="1"/>
</dbReference>
<dbReference type="Pfam" id="PF01096">
    <property type="entry name" value="Zn_ribbon_TFIIS"/>
    <property type="match status" value="1"/>
</dbReference>
<feature type="binding site" evidence="10">
    <location>
        <position position="104"/>
    </location>
    <ligand>
        <name>Zn(2+)</name>
        <dbReference type="ChEBI" id="CHEBI:29105"/>
        <label>2</label>
    </ligand>
</feature>
<dbReference type="PIRSF" id="PIRSF005586">
    <property type="entry name" value="RNApol_RpoM"/>
    <property type="match status" value="1"/>
</dbReference>
<dbReference type="InterPro" id="IPR019761">
    <property type="entry name" value="DNA-dir_RNA_pol-M_15_CS"/>
</dbReference>
<evidence type="ECO:0000256" key="5">
    <source>
        <dbReference type="ARBA" id="ARBA00022771"/>
    </source>
</evidence>
<dbReference type="FunCoup" id="A0A317XPS4">
    <property type="interactions" value="196"/>
</dbReference>
<dbReference type="Gene3D" id="2.20.25.10">
    <property type="match status" value="2"/>
</dbReference>
<dbReference type="GO" id="GO:0003899">
    <property type="term" value="F:DNA-directed RNA polymerase activity"/>
    <property type="evidence" value="ECO:0007669"/>
    <property type="project" value="InterPro"/>
</dbReference>
<feature type="binding site" evidence="10">
    <location>
        <position position="10"/>
    </location>
    <ligand>
        <name>Zn(2+)</name>
        <dbReference type="ChEBI" id="CHEBI:29105"/>
        <label>1</label>
    </ligand>
</feature>